<proteinExistence type="predicted"/>
<keyword evidence="7" id="KW-0175">Coiled coil</keyword>
<keyword evidence="11" id="KW-1185">Reference proteome</keyword>
<dbReference type="PROSITE" id="PS01136">
    <property type="entry name" value="UPF0034"/>
    <property type="match status" value="1"/>
</dbReference>
<dbReference type="Proteomes" id="UP000327013">
    <property type="component" value="Unassembled WGS sequence"/>
</dbReference>
<evidence type="ECO:0000313" key="10">
    <source>
        <dbReference type="EMBL" id="KAB8611419.1"/>
    </source>
</evidence>
<comment type="caution">
    <text evidence="10">The sequence shown here is derived from an EMBL/GenBank/DDBJ whole genome shotgun (WGS) entry which is preliminary data.</text>
</comment>
<evidence type="ECO:0000313" key="11">
    <source>
        <dbReference type="Proteomes" id="UP000327013"/>
    </source>
</evidence>
<organism evidence="10 11">
    <name type="scientific">Carpinus fangiana</name>
    <dbReference type="NCBI Taxonomy" id="176857"/>
    <lineage>
        <taxon>Eukaryota</taxon>
        <taxon>Viridiplantae</taxon>
        <taxon>Streptophyta</taxon>
        <taxon>Embryophyta</taxon>
        <taxon>Tracheophyta</taxon>
        <taxon>Spermatophyta</taxon>
        <taxon>Magnoliopsida</taxon>
        <taxon>eudicotyledons</taxon>
        <taxon>Gunneridae</taxon>
        <taxon>Pentapetalae</taxon>
        <taxon>rosids</taxon>
        <taxon>fabids</taxon>
        <taxon>Fagales</taxon>
        <taxon>Betulaceae</taxon>
        <taxon>Carpinus</taxon>
    </lineage>
</organism>
<dbReference type="SMART" id="SM00397">
    <property type="entry name" value="t_SNARE"/>
    <property type="match status" value="2"/>
</dbReference>
<dbReference type="EMBL" id="VIBQ01000073">
    <property type="protein sequence ID" value="KAB8611419.1"/>
    <property type="molecule type" value="Genomic_DNA"/>
</dbReference>
<protein>
    <recommendedName>
        <fullName evidence="9">t-SNARE coiled-coil homology domain-containing protein</fullName>
    </recommendedName>
</protein>
<dbReference type="GO" id="GO:0005737">
    <property type="term" value="C:cytoplasm"/>
    <property type="evidence" value="ECO:0007669"/>
    <property type="project" value="TreeGrafter"/>
</dbReference>
<keyword evidence="5" id="KW-0653">Protein transport</keyword>
<dbReference type="PANTHER" id="PTHR45936">
    <property type="entry name" value="TRNA-DIHYDROURIDINE(20) SYNTHASE [NAD(P)+]-LIKE"/>
    <property type="match status" value="1"/>
</dbReference>
<name>A0A5N6L2F2_9ROSI</name>
<feature type="region of interest" description="Disordered" evidence="8">
    <location>
        <begin position="1111"/>
        <end position="1149"/>
    </location>
</feature>
<feature type="region of interest" description="Disordered" evidence="8">
    <location>
        <begin position="325"/>
        <end position="467"/>
    </location>
</feature>
<feature type="compositionally biased region" description="Polar residues" evidence="8">
    <location>
        <begin position="234"/>
        <end position="254"/>
    </location>
</feature>
<feature type="region of interest" description="Disordered" evidence="8">
    <location>
        <begin position="568"/>
        <end position="623"/>
    </location>
</feature>
<keyword evidence="5" id="KW-0813">Transport</keyword>
<dbReference type="OrthoDB" id="1705083at2759"/>
<dbReference type="InterPro" id="IPR052582">
    <property type="entry name" value="tRNA-DUS-like"/>
</dbReference>
<dbReference type="GO" id="GO:0017150">
    <property type="term" value="F:tRNA dihydrouridine synthase activity"/>
    <property type="evidence" value="ECO:0007669"/>
    <property type="project" value="InterPro"/>
</dbReference>
<feature type="compositionally biased region" description="Basic and acidic residues" evidence="8">
    <location>
        <begin position="428"/>
        <end position="439"/>
    </location>
</feature>
<keyword evidence="3" id="KW-0288">FMN</keyword>
<accession>A0A5N6L2F2</accession>
<dbReference type="AlphaFoldDB" id="A0A5N6L2F2"/>
<evidence type="ECO:0000256" key="2">
    <source>
        <dbReference type="ARBA" id="ARBA00022630"/>
    </source>
</evidence>
<evidence type="ECO:0000256" key="5">
    <source>
        <dbReference type="ARBA" id="ARBA00022927"/>
    </source>
</evidence>
<evidence type="ECO:0000256" key="8">
    <source>
        <dbReference type="SAM" id="MobiDB-lite"/>
    </source>
</evidence>
<gene>
    <name evidence="10" type="ORF">FH972_025924</name>
</gene>
<sequence>MPLRGRSLVVVDGADGGGAAEEAVVAERASARRCASCVRVAIWRERESREGAVVAEMMESCVSRRESEARTGLGGGALVLLVEDGVSGDVVGIPRADSRDARRDSRDAALWSGWSVSEGRGGFGVTSNALLKSLFVFGRLRAIFLIAETPTCKLLAAIFSTPSPRRDAIASDKLACSVDLRGSVREGYQWTRLRSCGVQIMMAVIYPPPVAQRGSLSPDQAPAFRLPETPPHTSPLQHPPTSTSTKPRLNNHTTAMKKFMGKKDKGSDDVVDDSNRSRLFGKSKNKGPAMASDNPYAQAPIPQADPYARAGPIPSVSSYAPSTVSYASSSASKPPPSYTSGYSGMTDDSVRRDKSPVPLGGYGGAPRSGYGPGAGGMSGYGQDQYSRASESSGGLAPPQRAGGYGGLGRSNSRETMQTDAGRDQLFGDARERAQKKQDHTLPLGEGQYGNTEEPSNYGAGDPGDMYNRYQDRQLTAEEEEEEDVAATKEQIRFIKQQDVASTRNALRIAQQAEETGRATLQRLGEQGERIHNTENNLDLASNQNRLAEDKARELKHLNRSMFAVKVDNPFTKSSRKKDRDQQIMDKHYSEREQRQATRREAYQSAARKDETGRELAKGSSGIPVKKNLAERSKYQFEADSEDEAMEEEIENNLDLMVGAASRLHMVGQAMGREVDEQNKHIDRIVGKSMHGPWHVKAHLLYLGPFAARTFFAAYGGTNSASSFKFGVRSVEEKPTFASVRMLRKLIYGMASSPKRVPIPKNGVDYRNTVVLAPMVRSGELPSRLMALKYGADLVWGPETIDRAIIGATLRQNPRANTLEWIRYPNKGQKDPSHNETDRASVIFRIAPEQEKSKLIYQVGTASPELAVQAALQVAPYVAGVDVNSGCPKPFSTSGGMGAALLSTPDLLCEILERLVKEIGEKYEIGISVKIRLLKTEAETRTLVERLVKTGITGLTIHCRTRSMRKTEKAIRDQLCMVAEVCREAGVACVMNGDVDDRAHAEQLMREYGVDGAMIATAAEKNPSVFREQGLGGPAPWEEVLFEYMRAAIKVENRWGNTKFLLAQMLPGKIQTTKNLSKMKNYEHVCRTFELDDLLEDAIRVDALLNLTNHETKGERAKRKGGENQPPALQSDAKRQRQKEPSKTDFEGDQAAQQILSTAAVAV</sequence>
<feature type="compositionally biased region" description="Basic and acidic residues" evidence="8">
    <location>
        <begin position="1131"/>
        <end position="1145"/>
    </location>
</feature>
<dbReference type="InterPro" id="IPR013785">
    <property type="entry name" value="Aldolase_TIM"/>
</dbReference>
<dbReference type="Gene3D" id="1.20.5.110">
    <property type="match status" value="2"/>
</dbReference>
<dbReference type="SUPFAM" id="SSF51395">
    <property type="entry name" value="FMN-linked oxidoreductases"/>
    <property type="match status" value="1"/>
</dbReference>
<feature type="compositionally biased region" description="Gly residues" evidence="8">
    <location>
        <begin position="360"/>
        <end position="379"/>
    </location>
</feature>
<evidence type="ECO:0000256" key="1">
    <source>
        <dbReference type="ARBA" id="ARBA00001917"/>
    </source>
</evidence>
<evidence type="ECO:0000256" key="3">
    <source>
        <dbReference type="ARBA" id="ARBA00022643"/>
    </source>
</evidence>
<reference evidence="10 11" key="1">
    <citation type="submission" date="2019-06" db="EMBL/GenBank/DDBJ databases">
        <title>A chromosomal-level reference genome of Carpinus fangiana (Coryloideae, Betulaceae).</title>
        <authorList>
            <person name="Yang X."/>
            <person name="Wang Z."/>
            <person name="Zhang L."/>
            <person name="Hao G."/>
            <person name="Liu J."/>
            <person name="Yang Y."/>
        </authorList>
    </citation>
    <scope>NUCLEOTIDE SEQUENCE [LARGE SCALE GENOMIC DNA]</scope>
    <source>
        <strain evidence="10">Cfa_2016G</strain>
        <tissue evidence="10">Leaf</tissue>
    </source>
</reference>
<keyword evidence="6" id="KW-0560">Oxidoreductase</keyword>
<feature type="compositionally biased region" description="Basic and acidic residues" evidence="8">
    <location>
        <begin position="261"/>
        <end position="276"/>
    </location>
</feature>
<evidence type="ECO:0000256" key="7">
    <source>
        <dbReference type="SAM" id="Coils"/>
    </source>
</evidence>
<dbReference type="GO" id="GO:0015031">
    <property type="term" value="P:protein transport"/>
    <property type="evidence" value="ECO:0007669"/>
    <property type="project" value="UniProtKB-KW"/>
</dbReference>
<dbReference type="InterPro" id="IPR018517">
    <property type="entry name" value="tRNA_hU_synthase_CS"/>
</dbReference>
<comment type="cofactor">
    <cofactor evidence="1">
        <name>FMN</name>
        <dbReference type="ChEBI" id="CHEBI:58210"/>
    </cofactor>
</comment>
<dbReference type="Pfam" id="PF01207">
    <property type="entry name" value="Dus"/>
    <property type="match status" value="1"/>
</dbReference>
<dbReference type="InterPro" id="IPR000727">
    <property type="entry name" value="T_SNARE_dom"/>
</dbReference>
<dbReference type="GO" id="GO:0050660">
    <property type="term" value="F:flavin adenine dinucleotide binding"/>
    <property type="evidence" value="ECO:0007669"/>
    <property type="project" value="InterPro"/>
</dbReference>
<dbReference type="InterPro" id="IPR035587">
    <property type="entry name" value="DUS-like_FMN-bd"/>
</dbReference>
<evidence type="ECO:0000259" key="9">
    <source>
        <dbReference type="PROSITE" id="PS50192"/>
    </source>
</evidence>
<keyword evidence="2" id="KW-0285">Flavoprotein</keyword>
<dbReference type="CDD" id="cd02801">
    <property type="entry name" value="DUS_like_FMN"/>
    <property type="match status" value="1"/>
</dbReference>
<feature type="compositionally biased region" description="Polar residues" evidence="8">
    <location>
        <begin position="383"/>
        <end position="392"/>
    </location>
</feature>
<dbReference type="PROSITE" id="PS50192">
    <property type="entry name" value="T_SNARE"/>
    <property type="match status" value="1"/>
</dbReference>
<feature type="domain" description="T-SNARE coiled-coil homology" evidence="9">
    <location>
        <begin position="643"/>
        <end position="684"/>
    </location>
</feature>
<keyword evidence="4" id="KW-0819">tRNA processing</keyword>
<dbReference type="SUPFAM" id="SSF58038">
    <property type="entry name" value="SNARE fusion complex"/>
    <property type="match status" value="2"/>
</dbReference>
<dbReference type="Gene3D" id="3.20.20.70">
    <property type="entry name" value="Aldolase class I"/>
    <property type="match status" value="1"/>
</dbReference>
<evidence type="ECO:0000256" key="4">
    <source>
        <dbReference type="ARBA" id="ARBA00022694"/>
    </source>
</evidence>
<dbReference type="CDD" id="cd15886">
    <property type="entry name" value="SNARE_SEC9N"/>
    <property type="match status" value="1"/>
</dbReference>
<feature type="compositionally biased region" description="Basic and acidic residues" evidence="8">
    <location>
        <begin position="577"/>
        <end position="616"/>
    </location>
</feature>
<dbReference type="FunFam" id="1.20.5.110:FF:000048">
    <property type="entry name" value="Protein transport protein SEC9"/>
    <property type="match status" value="1"/>
</dbReference>
<feature type="compositionally biased region" description="Polar residues" evidence="8">
    <location>
        <begin position="409"/>
        <end position="418"/>
    </location>
</feature>
<evidence type="ECO:0000256" key="6">
    <source>
        <dbReference type="ARBA" id="ARBA00023002"/>
    </source>
</evidence>
<feature type="region of interest" description="Disordered" evidence="8">
    <location>
        <begin position="213"/>
        <end position="308"/>
    </location>
</feature>
<dbReference type="PANTHER" id="PTHR45936:SF1">
    <property type="entry name" value="TRNA-DIHYDROURIDINE(20) SYNTHASE [NAD(P)+]-LIKE"/>
    <property type="match status" value="1"/>
</dbReference>
<feature type="coiled-coil region" evidence="7">
    <location>
        <begin position="530"/>
        <end position="557"/>
    </location>
</feature>